<keyword evidence="2" id="KW-0472">Membrane</keyword>
<evidence type="ECO:0000313" key="4">
    <source>
        <dbReference type="Proteomes" id="UP000652176"/>
    </source>
</evidence>
<protein>
    <recommendedName>
        <fullName evidence="5">Phage tail lysozyme domain-containing protein</fullName>
    </recommendedName>
</protein>
<keyword evidence="2" id="KW-1133">Transmembrane helix</keyword>
<evidence type="ECO:0000256" key="2">
    <source>
        <dbReference type="SAM" id="Phobius"/>
    </source>
</evidence>
<feature type="region of interest" description="Disordered" evidence="1">
    <location>
        <begin position="1"/>
        <end position="54"/>
    </location>
</feature>
<feature type="compositionally biased region" description="Polar residues" evidence="1">
    <location>
        <begin position="41"/>
        <end position="50"/>
    </location>
</feature>
<evidence type="ECO:0008006" key="5">
    <source>
        <dbReference type="Google" id="ProtNLM"/>
    </source>
</evidence>
<accession>A0ABR9D0Z5</accession>
<dbReference type="Proteomes" id="UP000652176">
    <property type="component" value="Unassembled WGS sequence"/>
</dbReference>
<dbReference type="RefSeq" id="WP_192375129.1">
    <property type="nucleotide sequence ID" value="NZ_CAJHIV010000001.1"/>
</dbReference>
<evidence type="ECO:0000313" key="3">
    <source>
        <dbReference type="EMBL" id="MBD9356804.1"/>
    </source>
</evidence>
<sequence>MAESLGASQGAQKRNADTMRSAAKKAATTTSRDSAGRFTGNDDTGSNGRGKSSDSALSALASRLTALSGIGAGIEDADPTVKAFQEVAEPMRRGLEFFGVGKDDKQTGWLRKIFSKLNIFHKESSVYDKASTKVLKSIDEKSGLGGGEGDSFSGGAAGSIIGRLVPWLLGGLATAGTAIATVAGGALSTAIAAIFSPVGALVAAAGVAAWGVFTEDGRKFFSGLGGKMADSWNRFTDFLVESSPKTMEFLKNTGEQLGAAVDGVKATANKAVSVVAEQAKDAGNYLVKSSPVTMAALDKAGSYLKGKFDVLKAALGFGGGEITGLTDAQSRALAAETQRTESNGNPRAENKFGYIGKYQFGADALADGGLVDLDRLKAAKKASGKGWYQGGQTAFLNDAGNWKIAGGKEAFLSDSALQDKAFNDYTSRNIEAGFRSGALSKNADPARIAAYAKAAHLKGTGGANKLFLSGVDGVDANGTSASVYASHGSKAINTLAPLVAQAQARTVSAPSVPVVKMPSAGPIADAPQVVQPLGSGSDNRGTTINLPSQDVGRDLPHRGIAHIVTGGLSG</sequence>
<organism evidence="3 4">
    <name type="scientific">Methylomonas albis</name>
    <dbReference type="NCBI Taxonomy" id="1854563"/>
    <lineage>
        <taxon>Bacteria</taxon>
        <taxon>Pseudomonadati</taxon>
        <taxon>Pseudomonadota</taxon>
        <taxon>Gammaproteobacteria</taxon>
        <taxon>Methylococcales</taxon>
        <taxon>Methylococcaceae</taxon>
        <taxon>Methylomonas</taxon>
    </lineage>
</organism>
<comment type="caution">
    <text evidence="3">The sequence shown here is derived from an EMBL/GenBank/DDBJ whole genome shotgun (WGS) entry which is preliminary data.</text>
</comment>
<dbReference type="EMBL" id="JACXSS010000001">
    <property type="protein sequence ID" value="MBD9356804.1"/>
    <property type="molecule type" value="Genomic_DNA"/>
</dbReference>
<proteinExistence type="predicted"/>
<feature type="transmembrane region" description="Helical" evidence="2">
    <location>
        <begin position="190"/>
        <end position="213"/>
    </location>
</feature>
<reference evidence="3 4" key="1">
    <citation type="submission" date="2020-09" db="EMBL/GenBank/DDBJ databases">
        <title>Methylomonas albis sp. nov. and Methylomonas fluvii sp. nov.: Two cold-adapted methanotrophs from the River Elbe and an amended description of Methylovulum psychrotolerans strain Eb1.</title>
        <authorList>
            <person name="Bussmann I.K."/>
            <person name="Klings K.-W."/>
            <person name="Warnstedt J."/>
            <person name="Hoppert M."/>
            <person name="Saborowski A."/>
            <person name="Horn F."/>
            <person name="Liebner S."/>
        </authorList>
    </citation>
    <scope>NUCLEOTIDE SEQUENCE [LARGE SCALE GENOMIC DNA]</scope>
    <source>
        <strain evidence="3 4">EbA</strain>
    </source>
</reference>
<keyword evidence="2" id="KW-0812">Transmembrane</keyword>
<evidence type="ECO:0000256" key="1">
    <source>
        <dbReference type="SAM" id="MobiDB-lite"/>
    </source>
</evidence>
<gene>
    <name evidence="3" type="ORF">IE877_13075</name>
</gene>
<feature type="compositionally biased region" description="Low complexity" evidence="1">
    <location>
        <begin position="20"/>
        <end position="33"/>
    </location>
</feature>
<keyword evidence="4" id="KW-1185">Reference proteome</keyword>
<name>A0ABR9D0Z5_9GAMM</name>
<feature type="compositionally biased region" description="Polar residues" evidence="1">
    <location>
        <begin position="1"/>
        <end position="12"/>
    </location>
</feature>
<feature type="transmembrane region" description="Helical" evidence="2">
    <location>
        <begin position="164"/>
        <end position="184"/>
    </location>
</feature>